<protein>
    <recommendedName>
        <fullName evidence="4">MD-2-related lipid-recognition domain-containing protein</fullName>
    </recommendedName>
</protein>
<evidence type="ECO:0000256" key="1">
    <source>
        <dbReference type="SAM" id="SignalP"/>
    </source>
</evidence>
<feature type="signal peptide" evidence="1">
    <location>
        <begin position="1"/>
        <end position="22"/>
    </location>
</feature>
<evidence type="ECO:0000313" key="2">
    <source>
        <dbReference type="EMBL" id="GAA96974.1"/>
    </source>
</evidence>
<dbReference type="Proteomes" id="UP000009131">
    <property type="component" value="Unassembled WGS sequence"/>
</dbReference>
<keyword evidence="1" id="KW-0732">Signal</keyword>
<comment type="caution">
    <text evidence="2">The sequence shown here is derived from an EMBL/GenBank/DDBJ whole genome shotgun (WGS) entry which is preliminary data.</text>
</comment>
<organism evidence="2 3">
    <name type="scientific">Mixia osmundae (strain CBS 9802 / IAM 14324 / JCM 22182 / KY 12970)</name>
    <dbReference type="NCBI Taxonomy" id="764103"/>
    <lineage>
        <taxon>Eukaryota</taxon>
        <taxon>Fungi</taxon>
        <taxon>Dikarya</taxon>
        <taxon>Basidiomycota</taxon>
        <taxon>Pucciniomycotina</taxon>
        <taxon>Mixiomycetes</taxon>
        <taxon>Mixiales</taxon>
        <taxon>Mixiaceae</taxon>
        <taxon>Mixia</taxon>
    </lineage>
</organism>
<dbReference type="EMBL" id="BABT02000110">
    <property type="protein sequence ID" value="GAA96974.1"/>
    <property type="molecule type" value="Genomic_DNA"/>
</dbReference>
<evidence type="ECO:0000313" key="3">
    <source>
        <dbReference type="Proteomes" id="UP000009131"/>
    </source>
</evidence>
<reference evidence="2 3" key="1">
    <citation type="journal article" date="2011" name="J. Gen. Appl. Microbiol.">
        <title>Draft genome sequencing of the enigmatic basidiomycete Mixia osmundae.</title>
        <authorList>
            <person name="Nishida H."/>
            <person name="Nagatsuka Y."/>
            <person name="Sugiyama J."/>
        </authorList>
    </citation>
    <scope>NUCLEOTIDE SEQUENCE [LARGE SCALE GENOMIC DNA]</scope>
    <source>
        <strain evidence="3">CBS 9802 / IAM 14324 / JCM 22182 / KY 12970</strain>
    </source>
</reference>
<feature type="chain" id="PRO_5009955678" description="MD-2-related lipid-recognition domain-containing protein" evidence="1">
    <location>
        <begin position="23"/>
        <end position="386"/>
    </location>
</feature>
<reference evidence="2 3" key="2">
    <citation type="journal article" date="2012" name="Open Biol.">
        <title>Characteristics of nucleosomes and linker DNA regions on the genome of the basidiomycete Mixia osmundae revealed by mono- and dinucleosome mapping.</title>
        <authorList>
            <person name="Nishida H."/>
            <person name="Kondo S."/>
            <person name="Matsumoto T."/>
            <person name="Suzuki Y."/>
            <person name="Yoshikawa H."/>
            <person name="Taylor T.D."/>
            <person name="Sugiyama J."/>
        </authorList>
    </citation>
    <scope>NUCLEOTIDE SEQUENCE [LARGE SCALE GENOMIC DNA]</scope>
    <source>
        <strain evidence="3">CBS 9802 / IAM 14324 / JCM 22182 / KY 12970</strain>
    </source>
</reference>
<dbReference type="AlphaFoldDB" id="G7E2B4"/>
<name>G7E2B4_MIXOS</name>
<proteinExistence type="predicted"/>
<gene>
    <name evidence="2" type="primary">Mo03648</name>
    <name evidence="2" type="ORF">E5Q_03648</name>
</gene>
<sequence>MPTTAIFLKLLIFLTAIAPCMAIPPLFPDTIDLTVGLTLTCGIMKPRASIHKGARVRLLITPSFDVELLDSAAGDTLYEDGPREYIMEKVYMDYVLLSDVQVTTQSWLSEDIKNCCKITAFFWLIFEYTTEAGYCRAQARYLQAILTCLLQWMSNSMRKRPQRLMPATNSAGQQMAFRAAVSPCPTISSQIWHRSSNLSTHDESECDDFALELSLLPSSYQHIYQMLAFAYTLFVASVAGIALSSAPDNRGDLSFTVDANVMFQTCAYPLAAGGSADQKLAKAISVTISLSGNPIEPTPVGNLDTSTGGQAGIIVAVMSYANEIDPYYQVGIQFDVDTVSNLDGRMTDTAANLHLTCDSSGTCPFKPHSGTKLCPHDRFAISGKHN</sequence>
<dbReference type="RefSeq" id="XP_014565416.1">
    <property type="nucleotide sequence ID" value="XM_014709930.1"/>
</dbReference>
<dbReference type="HOGENOM" id="CLU_719775_0_0_1"/>
<evidence type="ECO:0008006" key="4">
    <source>
        <dbReference type="Google" id="ProtNLM"/>
    </source>
</evidence>
<dbReference type="InParanoid" id="G7E2B4"/>
<accession>G7E2B4</accession>
<keyword evidence="3" id="KW-1185">Reference proteome</keyword>